<dbReference type="AlphaFoldDB" id="A0AA86TVU6"/>
<sequence length="115" mass="13463">MTQGLQNYLNPVFQLLDRDFQTLFSITQLFILLVEAHSITGTLKIVVTHHRFYVVMGYCFIAILNDAKSIYNLWVQANIQQAEVQTPIIQLFYQMYIFQHNDSSLYLLILNFLAL</sequence>
<organism evidence="1">
    <name type="scientific">Hexamita inflata</name>
    <dbReference type="NCBI Taxonomy" id="28002"/>
    <lineage>
        <taxon>Eukaryota</taxon>
        <taxon>Metamonada</taxon>
        <taxon>Diplomonadida</taxon>
        <taxon>Hexamitidae</taxon>
        <taxon>Hexamitinae</taxon>
        <taxon>Hexamita</taxon>
    </lineage>
</organism>
<gene>
    <name evidence="1" type="ORF">HINF_LOCUS16727</name>
    <name evidence="2" type="ORF">HINF_LOCUS19011</name>
</gene>
<reference evidence="2 3" key="2">
    <citation type="submission" date="2024-07" db="EMBL/GenBank/DDBJ databases">
        <authorList>
            <person name="Akdeniz Z."/>
        </authorList>
    </citation>
    <scope>NUCLEOTIDE SEQUENCE [LARGE SCALE GENOMIC DNA]</scope>
</reference>
<evidence type="ECO:0000313" key="3">
    <source>
        <dbReference type="Proteomes" id="UP001642409"/>
    </source>
</evidence>
<accession>A0AA86TVU6</accession>
<dbReference type="EMBL" id="CAXDID020000049">
    <property type="protein sequence ID" value="CAL6004697.1"/>
    <property type="molecule type" value="Genomic_DNA"/>
</dbReference>
<comment type="caution">
    <text evidence="1">The sequence shown here is derived from an EMBL/GenBank/DDBJ whole genome shotgun (WGS) entry which is preliminary data.</text>
</comment>
<dbReference type="EMBL" id="CATOUU010000424">
    <property type="protein sequence ID" value="CAI9929082.1"/>
    <property type="molecule type" value="Genomic_DNA"/>
</dbReference>
<evidence type="ECO:0000313" key="1">
    <source>
        <dbReference type="EMBL" id="CAI9929082.1"/>
    </source>
</evidence>
<reference evidence="1" key="1">
    <citation type="submission" date="2023-06" db="EMBL/GenBank/DDBJ databases">
        <authorList>
            <person name="Kurt Z."/>
        </authorList>
    </citation>
    <scope>NUCLEOTIDE SEQUENCE</scope>
</reference>
<name>A0AA86TVU6_9EUKA</name>
<protein>
    <submittedName>
        <fullName evidence="2">Hypothetical_protein</fullName>
    </submittedName>
</protein>
<dbReference type="Proteomes" id="UP001642409">
    <property type="component" value="Unassembled WGS sequence"/>
</dbReference>
<evidence type="ECO:0000313" key="2">
    <source>
        <dbReference type="EMBL" id="CAL6004697.1"/>
    </source>
</evidence>
<keyword evidence="3" id="KW-1185">Reference proteome</keyword>
<proteinExistence type="predicted"/>